<proteinExistence type="predicted"/>
<keyword evidence="1" id="KW-0812">Transmembrane</keyword>
<dbReference type="PANTHER" id="PTHR36834:SF1">
    <property type="entry name" value="INTEGRAL MEMBRANE PROTEIN"/>
    <property type="match status" value="1"/>
</dbReference>
<dbReference type="EMBL" id="CP025299">
    <property type="protein sequence ID" value="AUG30627.1"/>
    <property type="molecule type" value="Genomic_DNA"/>
</dbReference>
<feature type="transmembrane region" description="Helical" evidence="1">
    <location>
        <begin position="118"/>
        <end position="138"/>
    </location>
</feature>
<feature type="domain" description="VanZ-like" evidence="2">
    <location>
        <begin position="27"/>
        <end position="137"/>
    </location>
</feature>
<dbReference type="Pfam" id="PF04892">
    <property type="entry name" value="VanZ"/>
    <property type="match status" value="1"/>
</dbReference>
<dbReference type="KEGG" id="mhos:CXR34_14905"/>
<dbReference type="InterPro" id="IPR006976">
    <property type="entry name" value="VanZ-like"/>
</dbReference>
<protein>
    <submittedName>
        <fullName evidence="3">VanZ family protein</fullName>
    </submittedName>
</protein>
<evidence type="ECO:0000313" key="4">
    <source>
        <dbReference type="Proteomes" id="UP000233276"/>
    </source>
</evidence>
<sequence>MTDDPAPAHRRTRWAARVRDPRAWLSVYAVALALVAFWPVPVDSGARPFLRAVTALFPALTSARIEFVANIVMFVPLGFLLTVILRRRRWMVLPIAFLTTVVIETGQAVALAARTPSVLDVVANTAGACAGMLLAALAERLARARTRPPADAPEPPRRG</sequence>
<name>A0A2K9DM81_9MICO</name>
<keyword evidence="1" id="KW-0472">Membrane</keyword>
<gene>
    <name evidence="3" type="ORF">CXR34_14905</name>
</gene>
<dbReference type="InterPro" id="IPR053150">
    <property type="entry name" value="Teicoplanin_resist-assoc"/>
</dbReference>
<dbReference type="PANTHER" id="PTHR36834">
    <property type="entry name" value="MEMBRANE PROTEIN-RELATED"/>
    <property type="match status" value="1"/>
</dbReference>
<evidence type="ECO:0000313" key="3">
    <source>
        <dbReference type="EMBL" id="AUG30627.1"/>
    </source>
</evidence>
<dbReference type="RefSeq" id="WP_101306845.1">
    <property type="nucleotide sequence ID" value="NZ_CP025299.1"/>
</dbReference>
<feature type="transmembrane region" description="Helical" evidence="1">
    <location>
        <begin position="21"/>
        <end position="40"/>
    </location>
</feature>
<dbReference type="AlphaFoldDB" id="A0A2K9DM81"/>
<accession>A0A2K9DM81</accession>
<feature type="transmembrane region" description="Helical" evidence="1">
    <location>
        <begin position="92"/>
        <end position="112"/>
    </location>
</feature>
<evidence type="ECO:0000259" key="2">
    <source>
        <dbReference type="Pfam" id="PF04892"/>
    </source>
</evidence>
<keyword evidence="1" id="KW-1133">Transmembrane helix</keyword>
<organism evidence="3 4">
    <name type="scientific">Microbacterium hominis</name>
    <dbReference type="NCBI Taxonomy" id="162426"/>
    <lineage>
        <taxon>Bacteria</taxon>
        <taxon>Bacillati</taxon>
        <taxon>Actinomycetota</taxon>
        <taxon>Actinomycetes</taxon>
        <taxon>Micrococcales</taxon>
        <taxon>Microbacteriaceae</taxon>
        <taxon>Microbacterium</taxon>
    </lineage>
</organism>
<feature type="transmembrane region" description="Helical" evidence="1">
    <location>
        <begin position="67"/>
        <end position="85"/>
    </location>
</feature>
<dbReference type="Proteomes" id="UP000233276">
    <property type="component" value="Chromosome"/>
</dbReference>
<reference evidence="3 4" key="1">
    <citation type="submission" date="2017-12" db="EMBL/GenBank/DDBJ databases">
        <title>Isolation and characterization of estrogens degradatiion strain Microbacterium hominis SJTG1.</title>
        <authorList>
            <person name="Xiong W."/>
            <person name="Yin C."/>
            <person name="Zheng D."/>
            <person name="Liang R."/>
        </authorList>
    </citation>
    <scope>NUCLEOTIDE SEQUENCE [LARGE SCALE GENOMIC DNA]</scope>
    <source>
        <strain evidence="3 4">SJTG1</strain>
    </source>
</reference>
<evidence type="ECO:0000256" key="1">
    <source>
        <dbReference type="SAM" id="Phobius"/>
    </source>
</evidence>